<reference evidence="2" key="1">
    <citation type="submission" date="2017-10" db="EMBL/GenBank/DDBJ databases">
        <title>Massilia psychrophilum sp. nov., a novel purple-pigmented bacterium isolated from Tianshan glacier, Xinjiang Municipality, China.</title>
        <authorList>
            <person name="Wang H."/>
        </authorList>
    </citation>
    <scope>NUCLEOTIDE SEQUENCE [LARGE SCALE GENOMIC DNA]</scope>
    <source>
        <strain evidence="2">B2</strain>
    </source>
</reference>
<evidence type="ECO:0000313" key="3">
    <source>
        <dbReference type="Proteomes" id="UP000229897"/>
    </source>
</evidence>
<dbReference type="AlphaFoldDB" id="A0A2D2DUX5"/>
<protein>
    <submittedName>
        <fullName evidence="2">Glyoxalase</fullName>
    </submittedName>
</protein>
<dbReference type="PANTHER" id="PTHR33993">
    <property type="entry name" value="GLYOXALASE-RELATED"/>
    <property type="match status" value="1"/>
</dbReference>
<dbReference type="PROSITE" id="PS51819">
    <property type="entry name" value="VOC"/>
    <property type="match status" value="1"/>
</dbReference>
<dbReference type="InterPro" id="IPR052164">
    <property type="entry name" value="Anthracycline_SecMetBiosynth"/>
</dbReference>
<dbReference type="KEGG" id="mass:CR152_08370"/>
<evidence type="ECO:0000313" key="2">
    <source>
        <dbReference type="EMBL" id="ATQ78778.1"/>
    </source>
</evidence>
<dbReference type="InterPro" id="IPR037523">
    <property type="entry name" value="VOC_core"/>
</dbReference>
<keyword evidence="3" id="KW-1185">Reference proteome</keyword>
<dbReference type="CDD" id="cd07247">
    <property type="entry name" value="SgaA_N_like"/>
    <property type="match status" value="1"/>
</dbReference>
<dbReference type="PANTHER" id="PTHR33993:SF2">
    <property type="entry name" value="VOC DOMAIN-CONTAINING PROTEIN"/>
    <property type="match status" value="1"/>
</dbReference>
<dbReference type="Proteomes" id="UP000229897">
    <property type="component" value="Chromosome"/>
</dbReference>
<dbReference type="InterPro" id="IPR004360">
    <property type="entry name" value="Glyas_Fos-R_dOase_dom"/>
</dbReference>
<name>A0A2D2DUX5_9BURK</name>
<dbReference type="Gene3D" id="3.10.180.10">
    <property type="entry name" value="2,3-Dihydroxybiphenyl 1,2-Dioxygenase, domain 1"/>
    <property type="match status" value="1"/>
</dbReference>
<dbReference type="RefSeq" id="WP_099882098.1">
    <property type="nucleotide sequence ID" value="NZ_CP024608.1"/>
</dbReference>
<dbReference type="SUPFAM" id="SSF54593">
    <property type="entry name" value="Glyoxalase/Bleomycin resistance protein/Dihydroxybiphenyl dioxygenase"/>
    <property type="match status" value="1"/>
</dbReference>
<accession>A0A2D2DUX5</accession>
<organism evidence="2 3">
    <name type="scientific">Massilia violaceinigra</name>
    <dbReference type="NCBI Taxonomy" id="2045208"/>
    <lineage>
        <taxon>Bacteria</taxon>
        <taxon>Pseudomonadati</taxon>
        <taxon>Pseudomonadota</taxon>
        <taxon>Betaproteobacteria</taxon>
        <taxon>Burkholderiales</taxon>
        <taxon>Oxalobacteraceae</taxon>
        <taxon>Telluria group</taxon>
        <taxon>Massilia</taxon>
    </lineage>
</organism>
<evidence type="ECO:0000259" key="1">
    <source>
        <dbReference type="PROSITE" id="PS51819"/>
    </source>
</evidence>
<dbReference type="EMBL" id="CP024608">
    <property type="protein sequence ID" value="ATQ78778.1"/>
    <property type="molecule type" value="Genomic_DNA"/>
</dbReference>
<proteinExistence type="predicted"/>
<gene>
    <name evidence="2" type="ORF">CR152_08370</name>
</gene>
<sequence length="130" mass="13963">MSRAVHFEIQASNPQAMIDFYHGLFGWTFNKWEGGDYWMVHTGPEDQPGINGGLLPRRGPLPDSQAAVNAFVITVDVEDIDASLAKAASGSLHGVVCVPKMAVPGIGWLAYVKDPDGNMFGMMQADITAA</sequence>
<dbReference type="Pfam" id="PF00903">
    <property type="entry name" value="Glyoxalase"/>
    <property type="match status" value="1"/>
</dbReference>
<feature type="domain" description="VOC" evidence="1">
    <location>
        <begin position="3"/>
        <end position="125"/>
    </location>
</feature>
<dbReference type="InterPro" id="IPR029068">
    <property type="entry name" value="Glyas_Bleomycin-R_OHBP_Dase"/>
</dbReference>
<dbReference type="OrthoDB" id="9793039at2"/>